<evidence type="ECO:0000313" key="3">
    <source>
        <dbReference type="EMBL" id="APG61032.1"/>
    </source>
</evidence>
<dbReference type="AlphaFoldDB" id="A0A1L3J7B3"/>
<protein>
    <submittedName>
        <fullName evidence="3">Universal stress protein UspA</fullName>
    </submittedName>
</protein>
<dbReference type="Gene3D" id="3.40.50.620">
    <property type="entry name" value="HUPs"/>
    <property type="match status" value="2"/>
</dbReference>
<comment type="similarity">
    <text evidence="1">Belongs to the universal stress protein A family.</text>
</comment>
<feature type="domain" description="UspA" evidence="2">
    <location>
        <begin position="232"/>
        <end position="275"/>
    </location>
</feature>
<dbReference type="SUPFAM" id="SSF52402">
    <property type="entry name" value="Adenine nucleotide alpha hydrolases-like"/>
    <property type="match status" value="2"/>
</dbReference>
<reference evidence="3 4" key="1">
    <citation type="submission" date="2016-11" db="EMBL/GenBank/DDBJ databases">
        <title>Gramella sp. LPB0144 isolated from marine environment.</title>
        <authorList>
            <person name="Kim E."/>
            <person name="Yi H."/>
        </authorList>
    </citation>
    <scope>NUCLEOTIDE SEQUENCE [LARGE SCALE GENOMIC DNA]</scope>
    <source>
        <strain evidence="3 4">LPB0144</strain>
    </source>
</reference>
<accession>A0A1L3J7B3</accession>
<gene>
    <name evidence="3" type="ORF">LPB144_11720</name>
</gene>
<name>A0A1L3J7B3_9FLAO</name>
<dbReference type="PRINTS" id="PR01438">
    <property type="entry name" value="UNVRSLSTRESS"/>
</dbReference>
<dbReference type="EMBL" id="CP018153">
    <property type="protein sequence ID" value="APG61032.1"/>
    <property type="molecule type" value="Genomic_DNA"/>
</dbReference>
<organism evidence="3 4">
    <name type="scientific">Christiangramia salexigens</name>
    <dbReference type="NCBI Taxonomy" id="1913577"/>
    <lineage>
        <taxon>Bacteria</taxon>
        <taxon>Pseudomonadati</taxon>
        <taxon>Bacteroidota</taxon>
        <taxon>Flavobacteriia</taxon>
        <taxon>Flavobacteriales</taxon>
        <taxon>Flavobacteriaceae</taxon>
        <taxon>Christiangramia</taxon>
    </lineage>
</organism>
<evidence type="ECO:0000256" key="1">
    <source>
        <dbReference type="ARBA" id="ARBA00008791"/>
    </source>
</evidence>
<sequence length="277" mass="31395">MKKILVPVDFSKHSEYALEVAANIAKKHNATINVLHMMGLAESFLTKDQTNEVFNGMYFMKLAKLKFSEFLNKDYLEGVTITQTIRNYKVFREVNDVAKEFGAELIVMGSHGTTGFQDVFIGSNTQKVIRTSETPVLIVKDRMKDFKLKKGVFLTDFDLNSIGAFKEAQIIFEQLGAKLKLLFINLPEKFMSTVEIHKKAEIFREEANLDKGSFDKMLELYNDYSLERGAFNYCKELKADIIGVATHGRKGLGHFFYGSTGEDVANHSSIPVLTFKI</sequence>
<dbReference type="PANTHER" id="PTHR46268">
    <property type="entry name" value="STRESS RESPONSE PROTEIN NHAX"/>
    <property type="match status" value="1"/>
</dbReference>
<dbReference type="CDD" id="cd00293">
    <property type="entry name" value="USP-like"/>
    <property type="match status" value="2"/>
</dbReference>
<dbReference type="InterPro" id="IPR006016">
    <property type="entry name" value="UspA"/>
</dbReference>
<keyword evidence="4" id="KW-1185">Reference proteome</keyword>
<feature type="domain" description="UspA" evidence="2">
    <location>
        <begin position="1"/>
        <end position="140"/>
    </location>
</feature>
<dbReference type="Pfam" id="PF00582">
    <property type="entry name" value="Usp"/>
    <property type="match status" value="2"/>
</dbReference>
<dbReference type="KEGG" id="grl:LPB144_11720"/>
<proteinExistence type="inferred from homology"/>
<dbReference type="STRING" id="1913577.LPB144_11720"/>
<evidence type="ECO:0000313" key="4">
    <source>
        <dbReference type="Proteomes" id="UP000182510"/>
    </source>
</evidence>
<dbReference type="Proteomes" id="UP000182510">
    <property type="component" value="Chromosome"/>
</dbReference>
<evidence type="ECO:0000259" key="2">
    <source>
        <dbReference type="Pfam" id="PF00582"/>
    </source>
</evidence>
<dbReference type="OrthoDB" id="9788959at2"/>
<dbReference type="InterPro" id="IPR014729">
    <property type="entry name" value="Rossmann-like_a/b/a_fold"/>
</dbReference>
<dbReference type="RefSeq" id="WP_072553722.1">
    <property type="nucleotide sequence ID" value="NZ_CP018153.1"/>
</dbReference>
<dbReference type="InterPro" id="IPR006015">
    <property type="entry name" value="Universal_stress_UspA"/>
</dbReference>
<dbReference type="PANTHER" id="PTHR46268:SF6">
    <property type="entry name" value="UNIVERSAL STRESS PROTEIN UP12"/>
    <property type="match status" value="1"/>
</dbReference>